<dbReference type="PANTHER" id="PTHR12219">
    <property type="entry name" value="NADH-UBIQUINONE OXIDOREDUCTASE"/>
    <property type="match status" value="1"/>
</dbReference>
<evidence type="ECO:0008006" key="10">
    <source>
        <dbReference type="Google" id="ProtNLM"/>
    </source>
</evidence>
<dbReference type="KEGG" id="rhi:NGR_b00990"/>
<keyword evidence="4" id="KW-0809">Transit peptide</keyword>
<dbReference type="InterPro" id="IPR006885">
    <property type="entry name" value="NADH_UbQ_FeS_4_mit-like"/>
</dbReference>
<evidence type="ECO:0000313" key="8">
    <source>
        <dbReference type="EMBL" id="ACP21568.1"/>
    </source>
</evidence>
<dbReference type="OrthoDB" id="7267013at2"/>
<organism evidence="8 9">
    <name type="scientific">Sinorhizobium fredii (strain NBRC 101917 / NGR234)</name>
    <dbReference type="NCBI Taxonomy" id="394"/>
    <lineage>
        <taxon>Bacteria</taxon>
        <taxon>Pseudomonadati</taxon>
        <taxon>Pseudomonadota</taxon>
        <taxon>Alphaproteobacteria</taxon>
        <taxon>Hyphomicrobiales</taxon>
        <taxon>Rhizobiaceae</taxon>
        <taxon>Sinorhizobium/Ensifer group</taxon>
        <taxon>Sinorhizobium</taxon>
    </lineage>
</organism>
<evidence type="ECO:0000256" key="1">
    <source>
        <dbReference type="ARBA" id="ARBA00004370"/>
    </source>
</evidence>
<evidence type="ECO:0000256" key="2">
    <source>
        <dbReference type="ARBA" id="ARBA00022448"/>
    </source>
</evidence>
<dbReference type="RefSeq" id="WP_012706170.1">
    <property type="nucleotide sequence ID" value="NC_012586.1"/>
</dbReference>
<dbReference type="InterPro" id="IPR038532">
    <property type="entry name" value="NDUFS4-like_sf"/>
</dbReference>
<name>C3KMZ5_SINFN</name>
<keyword evidence="3" id="KW-0679">Respiratory chain</keyword>
<dbReference type="GO" id="GO:0016020">
    <property type="term" value="C:membrane"/>
    <property type="evidence" value="ECO:0007669"/>
    <property type="project" value="UniProtKB-SubCell"/>
</dbReference>
<evidence type="ECO:0000256" key="5">
    <source>
        <dbReference type="ARBA" id="ARBA00022982"/>
    </source>
</evidence>
<keyword evidence="2" id="KW-0813">Transport</keyword>
<reference evidence="9" key="1">
    <citation type="journal article" date="2004" name="J. Bacteriol.">
        <title>An evolutionary hot spot: the pNGR234b replicon of Rhizobium sp. strain NGR234.</title>
        <authorList>
            <person name="Streit W.R."/>
            <person name="Schmitz R.A."/>
            <person name="Perret X."/>
            <person name="Staehelin C."/>
            <person name="Deakin W.J."/>
            <person name="Raasch C."/>
            <person name="Liesegang H."/>
            <person name="Broughton W.J."/>
        </authorList>
    </citation>
    <scope>NUCLEOTIDE SEQUENCE [LARGE SCALE GENOMIC DNA]</scope>
    <source>
        <strain evidence="9">NBRC 101917 / NGR234</strain>
    </source>
</reference>
<dbReference type="EMBL" id="CP000874">
    <property type="protein sequence ID" value="ACP21568.1"/>
    <property type="molecule type" value="Genomic_DNA"/>
</dbReference>
<evidence type="ECO:0000256" key="4">
    <source>
        <dbReference type="ARBA" id="ARBA00022946"/>
    </source>
</evidence>
<evidence type="ECO:0000313" key="9">
    <source>
        <dbReference type="Proteomes" id="UP000001054"/>
    </source>
</evidence>
<dbReference type="PANTHER" id="PTHR12219:SF8">
    <property type="entry name" value="NADH DEHYDROGENASE [UBIQUINONE] IRON-SULFUR PROTEIN 4, MITOCHONDRIAL"/>
    <property type="match status" value="1"/>
</dbReference>
<keyword evidence="8" id="KW-0614">Plasmid</keyword>
<keyword evidence="9" id="KW-1185">Reference proteome</keyword>
<dbReference type="HOGENOM" id="CLU_099734_0_0_5"/>
<reference evidence="8 9" key="2">
    <citation type="journal article" date="2009" name="Appl. Environ. Microbiol.">
        <title>Rhizobium sp. strain NGR234 possesses a remarkable number of secretion systems.</title>
        <authorList>
            <person name="Schmeisser C."/>
            <person name="Liesegang H."/>
            <person name="Krysciak D."/>
            <person name="Bakkou N."/>
            <person name="Le Quere A."/>
            <person name="Wollherr A."/>
            <person name="Heinemeyer I."/>
            <person name="Morgenstern B."/>
            <person name="Pommerening-Roeser A."/>
            <person name="Flores M."/>
            <person name="Palacios R."/>
            <person name="Brenner S."/>
            <person name="Gottschalk G."/>
            <person name="Schmitz R.A."/>
            <person name="Broughton W.J."/>
            <person name="Perret X."/>
            <person name="Strittmatter A.W."/>
            <person name="Streit W.R."/>
        </authorList>
    </citation>
    <scope>NUCLEOTIDE SEQUENCE [LARGE SCALE GENOMIC DNA]</scope>
    <source>
        <strain evidence="9">NBRC 101917 / NGR234</strain>
    </source>
</reference>
<evidence type="ECO:0000256" key="3">
    <source>
        <dbReference type="ARBA" id="ARBA00022660"/>
    </source>
</evidence>
<gene>
    <name evidence="8" type="ordered locus">NGR_b00990</name>
</gene>
<proteinExistence type="predicted"/>
<dbReference type="Gene3D" id="3.30.160.190">
    <property type="entry name" value="atu1810 like domain"/>
    <property type="match status" value="1"/>
</dbReference>
<keyword evidence="6" id="KW-0472">Membrane</keyword>
<dbReference type="GO" id="GO:0022900">
    <property type="term" value="P:electron transport chain"/>
    <property type="evidence" value="ECO:0007669"/>
    <property type="project" value="InterPro"/>
</dbReference>
<feature type="compositionally biased region" description="Basic and acidic residues" evidence="7">
    <location>
        <begin position="1"/>
        <end position="12"/>
    </location>
</feature>
<dbReference type="Pfam" id="PF04800">
    <property type="entry name" value="NDUS4"/>
    <property type="match status" value="1"/>
</dbReference>
<dbReference type="AlphaFoldDB" id="C3KMZ5"/>
<accession>C3KMZ5</accession>
<feature type="region of interest" description="Disordered" evidence="7">
    <location>
        <begin position="1"/>
        <end position="30"/>
    </location>
</feature>
<sequence>MEIVKQVEEARKPQVPGAQPSNDNRHKPLSMMRSFFPSDAVARIFKPSRSVMTSGKARTNGWRLVFDRRSAPFIEPLMGYTGDRDTLTQVELDFPTRESAIRYAERQGLTYVVQAPAGQVADQVGRQAGSATHAFSDATLERLGLMSLQESYGRALDTAATGNDPSSPESWASPMDVVFDLGLSLEAKRSILMNWAWIEYLPDQATNEGMPENNRPSRLDEVEQALLALEREVEGRDLQGTIARKAA</sequence>
<comment type="subcellular location">
    <subcellularLocation>
        <location evidence="1">Membrane</location>
    </subcellularLocation>
</comment>
<geneLocation type="plasmid" evidence="9">
    <name>sym pNGR234b</name>
</geneLocation>
<evidence type="ECO:0000256" key="7">
    <source>
        <dbReference type="SAM" id="MobiDB-lite"/>
    </source>
</evidence>
<dbReference type="PATRIC" id="fig|394.7.peg.547"/>
<dbReference type="Proteomes" id="UP000001054">
    <property type="component" value="Plasmid pNGR234b"/>
</dbReference>
<evidence type="ECO:0000256" key="6">
    <source>
        <dbReference type="ARBA" id="ARBA00023136"/>
    </source>
</evidence>
<protein>
    <recommendedName>
        <fullName evidence="10">ETC complex I subunit</fullName>
    </recommendedName>
</protein>
<keyword evidence="5" id="KW-0249">Electron transport</keyword>